<dbReference type="Proteomes" id="UP001212602">
    <property type="component" value="Unassembled WGS sequence"/>
</dbReference>
<protein>
    <recommendedName>
        <fullName evidence="4">Alpha/beta hydrolase</fullName>
    </recommendedName>
</protein>
<comment type="caution">
    <text evidence="2">The sequence shown here is derived from an EMBL/GenBank/DDBJ whole genome shotgun (WGS) entry which is preliminary data.</text>
</comment>
<name>A0AAE3N641_9BURK</name>
<evidence type="ECO:0000313" key="3">
    <source>
        <dbReference type="Proteomes" id="UP001212602"/>
    </source>
</evidence>
<organism evidence="2 3">
    <name type="scientific">Xenophilus arseniciresistens</name>
    <dbReference type="NCBI Taxonomy" id="1283306"/>
    <lineage>
        <taxon>Bacteria</taxon>
        <taxon>Pseudomonadati</taxon>
        <taxon>Pseudomonadota</taxon>
        <taxon>Betaproteobacteria</taxon>
        <taxon>Burkholderiales</taxon>
        <taxon>Comamonadaceae</taxon>
        <taxon>Xenophilus</taxon>
    </lineage>
</organism>
<dbReference type="SUPFAM" id="SSF53474">
    <property type="entry name" value="alpha/beta-Hydrolases"/>
    <property type="match status" value="1"/>
</dbReference>
<dbReference type="InterPro" id="IPR029058">
    <property type="entry name" value="AB_hydrolase_fold"/>
</dbReference>
<reference evidence="2" key="1">
    <citation type="submission" date="2023-01" db="EMBL/GenBank/DDBJ databases">
        <title>Xenophilus mangrovi sp. nov., isolated from soil of Mangrove nature reserve.</title>
        <authorList>
            <person name="Xu S."/>
            <person name="Liu Z."/>
            <person name="Xu Y."/>
        </authorList>
    </citation>
    <scope>NUCLEOTIDE SEQUENCE</scope>
    <source>
        <strain evidence="2">YW8</strain>
    </source>
</reference>
<accession>A0AAE3N641</accession>
<evidence type="ECO:0000313" key="2">
    <source>
        <dbReference type="EMBL" id="MDA7416610.1"/>
    </source>
</evidence>
<sequence>MLHWTQDPHTQDGIRRRIFSPQHEGGLPSGIVYEPEGLALDEAVPVVCMQHGGSSAKDGPDVLDAATAFTRLGCRVLALDGPVHGARAATPMEPAATRDRFLALWREDATHVAQHVDRWQAVLQEVQAVWPTAALRWLGVSMGTAYGLPLLARGTAIDRAVLGMWGACYPNSERLLADAAALRCAVLFQQKWDDELFSRQGQLALFDALGTPDKRLHVYPGGHVRIAGEQWDDLQRFLLVPAGD</sequence>
<keyword evidence="3" id="KW-1185">Reference proteome</keyword>
<dbReference type="Gene3D" id="3.40.50.1820">
    <property type="entry name" value="alpha/beta hydrolase"/>
    <property type="match status" value="1"/>
</dbReference>
<dbReference type="AlphaFoldDB" id="A0AAE3N641"/>
<gene>
    <name evidence="2" type="ORF">PGB34_09565</name>
</gene>
<feature type="region of interest" description="Disordered" evidence="1">
    <location>
        <begin position="1"/>
        <end position="22"/>
    </location>
</feature>
<evidence type="ECO:0008006" key="4">
    <source>
        <dbReference type="Google" id="ProtNLM"/>
    </source>
</evidence>
<evidence type="ECO:0000256" key="1">
    <source>
        <dbReference type="SAM" id="MobiDB-lite"/>
    </source>
</evidence>
<proteinExistence type="predicted"/>
<dbReference type="RefSeq" id="WP_271427849.1">
    <property type="nucleotide sequence ID" value="NZ_JAQIPB010000003.1"/>
</dbReference>
<dbReference type="EMBL" id="JAQIPB010000003">
    <property type="protein sequence ID" value="MDA7416610.1"/>
    <property type="molecule type" value="Genomic_DNA"/>
</dbReference>